<evidence type="ECO:0000256" key="9">
    <source>
        <dbReference type="ARBA" id="ARBA00023170"/>
    </source>
</evidence>
<feature type="transmembrane region" description="Helical" evidence="12">
    <location>
        <begin position="790"/>
        <end position="810"/>
    </location>
</feature>
<dbReference type="InterPro" id="IPR011500">
    <property type="entry name" value="GPCR_3_9-Cys_dom"/>
</dbReference>
<dbReference type="PANTHER" id="PTHR24061:SF545">
    <property type="entry name" value="VOMERONASAL 2, RECEPTOR 118-RELATED"/>
    <property type="match status" value="1"/>
</dbReference>
<reference evidence="15" key="3">
    <citation type="submission" date="2025-09" db="UniProtKB">
        <authorList>
            <consortium name="Ensembl"/>
        </authorList>
    </citation>
    <scope>IDENTIFICATION</scope>
</reference>
<keyword evidence="8 12" id="KW-0472">Membrane</keyword>
<feature type="transmembrane region" description="Helical" evidence="12">
    <location>
        <begin position="702"/>
        <end position="727"/>
    </location>
</feature>
<keyword evidence="6 12" id="KW-1133">Transmembrane helix</keyword>
<dbReference type="AlphaFoldDB" id="A0A5F8G5Y0"/>
<dbReference type="PROSITE" id="PS50259">
    <property type="entry name" value="G_PROTEIN_RECEP_F3_4"/>
    <property type="match status" value="1"/>
</dbReference>
<dbReference type="CDD" id="cd15283">
    <property type="entry name" value="7tmC_V2R_pheromone"/>
    <property type="match status" value="1"/>
</dbReference>
<evidence type="ECO:0000259" key="14">
    <source>
        <dbReference type="PROSITE" id="PS50259"/>
    </source>
</evidence>
<feature type="domain" description="G-protein coupled receptors family 3 profile" evidence="14">
    <location>
        <begin position="596"/>
        <end position="860"/>
    </location>
</feature>
<dbReference type="GeneID" id="100028994"/>
<keyword evidence="7" id="KW-0297">G-protein coupled receptor</keyword>
<dbReference type="SUPFAM" id="SSF53822">
    <property type="entry name" value="Periplasmic binding protein-like I"/>
    <property type="match status" value="1"/>
</dbReference>
<keyword evidence="3" id="KW-1003">Cell membrane</keyword>
<proteinExistence type="inferred from homology"/>
<evidence type="ECO:0000256" key="3">
    <source>
        <dbReference type="ARBA" id="ARBA00022475"/>
    </source>
</evidence>
<evidence type="ECO:0000313" key="16">
    <source>
        <dbReference type="Proteomes" id="UP000002280"/>
    </source>
</evidence>
<reference evidence="15 16" key="1">
    <citation type="journal article" date="2007" name="Nature">
        <title>Genome of the marsupial Monodelphis domestica reveals innovation in non-coding sequences.</title>
        <authorList>
            <person name="Mikkelsen T.S."/>
            <person name="Wakefield M.J."/>
            <person name="Aken B."/>
            <person name="Amemiya C.T."/>
            <person name="Chang J.L."/>
            <person name="Duke S."/>
            <person name="Garber M."/>
            <person name="Gentles A.J."/>
            <person name="Goodstadt L."/>
            <person name="Heger A."/>
            <person name="Jurka J."/>
            <person name="Kamal M."/>
            <person name="Mauceli E."/>
            <person name="Searle S.M."/>
            <person name="Sharpe T."/>
            <person name="Baker M.L."/>
            <person name="Batzer M.A."/>
            <person name="Benos P.V."/>
            <person name="Belov K."/>
            <person name="Clamp M."/>
            <person name="Cook A."/>
            <person name="Cuff J."/>
            <person name="Das R."/>
            <person name="Davidow L."/>
            <person name="Deakin J.E."/>
            <person name="Fazzari M.J."/>
            <person name="Glass J.L."/>
            <person name="Grabherr M."/>
            <person name="Greally J.M."/>
            <person name="Gu W."/>
            <person name="Hore T.A."/>
            <person name="Huttley G.A."/>
            <person name="Kleber M."/>
            <person name="Jirtle R.L."/>
            <person name="Koina E."/>
            <person name="Lee J.T."/>
            <person name="Mahony S."/>
            <person name="Marra M.A."/>
            <person name="Miller R.D."/>
            <person name="Nicholls R.D."/>
            <person name="Oda M."/>
            <person name="Papenfuss A.T."/>
            <person name="Parra Z.E."/>
            <person name="Pollock D.D."/>
            <person name="Ray D.A."/>
            <person name="Schein J.E."/>
            <person name="Speed T.P."/>
            <person name="Thompson K."/>
            <person name="VandeBerg J.L."/>
            <person name="Wade C.M."/>
            <person name="Walker J.A."/>
            <person name="Waters P.D."/>
            <person name="Webber C."/>
            <person name="Weidman J.R."/>
            <person name="Xie X."/>
            <person name="Zody M.C."/>
            <person name="Baldwin J."/>
            <person name="Abdouelleil A."/>
            <person name="Abdulkadir J."/>
            <person name="Abebe A."/>
            <person name="Abera B."/>
            <person name="Abreu J."/>
            <person name="Acer S.C."/>
            <person name="Aftuck L."/>
            <person name="Alexander A."/>
            <person name="An P."/>
            <person name="Anderson E."/>
            <person name="Anderson S."/>
            <person name="Arachi H."/>
            <person name="Azer M."/>
            <person name="Bachantsang P."/>
            <person name="Barry A."/>
            <person name="Bayul T."/>
            <person name="Berlin A."/>
            <person name="Bessette D."/>
            <person name="Bloom T."/>
            <person name="Bloom T."/>
            <person name="Boguslavskiy L."/>
            <person name="Bonnet C."/>
            <person name="Boukhgalter B."/>
            <person name="Bourzgui I."/>
            <person name="Brown A."/>
            <person name="Cahill P."/>
            <person name="Channer S."/>
            <person name="Cheshatsang Y."/>
            <person name="Chuda L."/>
            <person name="Citroen M."/>
            <person name="Collymore A."/>
            <person name="Cooke P."/>
            <person name="Costello M."/>
            <person name="D'Aco K."/>
            <person name="Daza R."/>
            <person name="De Haan G."/>
            <person name="DeGray S."/>
            <person name="DeMaso C."/>
            <person name="Dhargay N."/>
            <person name="Dooley K."/>
            <person name="Dooley E."/>
            <person name="Doricent M."/>
            <person name="Dorje P."/>
            <person name="Dorjee K."/>
            <person name="Dupes A."/>
            <person name="Elong R."/>
            <person name="Falk J."/>
            <person name="Farina A."/>
            <person name="Faro S."/>
            <person name="Ferguson D."/>
            <person name="Fisher S."/>
            <person name="Foley C.D."/>
            <person name="Franke A."/>
            <person name="Friedrich D."/>
            <person name="Gadbois L."/>
            <person name="Gearin G."/>
            <person name="Gearin C.R."/>
            <person name="Giannoukos G."/>
            <person name="Goode T."/>
            <person name="Graham J."/>
            <person name="Grandbois E."/>
            <person name="Grewal S."/>
            <person name="Gyaltsen K."/>
            <person name="Hafez N."/>
            <person name="Hagos B."/>
            <person name="Hall J."/>
            <person name="Henson C."/>
            <person name="Hollinger A."/>
            <person name="Honan T."/>
            <person name="Huard M.D."/>
            <person name="Hughes L."/>
            <person name="Hurhula B."/>
            <person name="Husby M.E."/>
            <person name="Kamat A."/>
            <person name="Kanga B."/>
            <person name="Kashin S."/>
            <person name="Khazanovich D."/>
            <person name="Kisner P."/>
            <person name="Lance K."/>
            <person name="Lara M."/>
            <person name="Lee W."/>
            <person name="Lennon N."/>
            <person name="Letendre F."/>
            <person name="LeVine R."/>
            <person name="Lipovsky A."/>
            <person name="Liu X."/>
            <person name="Liu J."/>
            <person name="Liu S."/>
            <person name="Lokyitsang T."/>
            <person name="Lokyitsang Y."/>
            <person name="Lubonja R."/>
            <person name="Lui A."/>
            <person name="MacDonald P."/>
            <person name="Magnisalis V."/>
            <person name="Maru K."/>
            <person name="Matthews C."/>
            <person name="McCusker W."/>
            <person name="McDonough S."/>
            <person name="Mehta T."/>
            <person name="Meldrim J."/>
            <person name="Meneus L."/>
            <person name="Mihai O."/>
            <person name="Mihalev A."/>
            <person name="Mihova T."/>
            <person name="Mittelman R."/>
            <person name="Mlenga V."/>
            <person name="Montmayeur A."/>
            <person name="Mulrain L."/>
            <person name="Navidi A."/>
            <person name="Naylor J."/>
            <person name="Negash T."/>
            <person name="Nguyen T."/>
            <person name="Nguyen N."/>
            <person name="Nicol R."/>
            <person name="Norbu C."/>
            <person name="Norbu N."/>
            <person name="Novod N."/>
            <person name="O'Neill B."/>
            <person name="Osman S."/>
            <person name="Markiewicz E."/>
            <person name="Oyono O.L."/>
            <person name="Patti C."/>
            <person name="Phunkhang P."/>
            <person name="Pierre F."/>
            <person name="Priest M."/>
            <person name="Raghuraman S."/>
            <person name="Rege F."/>
            <person name="Reyes R."/>
            <person name="Rise C."/>
            <person name="Rogov P."/>
            <person name="Ross K."/>
            <person name="Ryan E."/>
            <person name="Settipalli S."/>
            <person name="Shea T."/>
            <person name="Sherpa N."/>
            <person name="Shi L."/>
            <person name="Shih D."/>
            <person name="Sparrow T."/>
            <person name="Spaulding J."/>
            <person name="Stalker J."/>
            <person name="Stange-Thomann N."/>
            <person name="Stavropoulos S."/>
            <person name="Stone C."/>
            <person name="Strader C."/>
            <person name="Tesfaye S."/>
            <person name="Thomson T."/>
            <person name="Thoulutsang Y."/>
            <person name="Thoulutsang D."/>
            <person name="Topham K."/>
            <person name="Topping I."/>
            <person name="Tsamla T."/>
            <person name="Vassiliev H."/>
            <person name="Vo A."/>
            <person name="Wangchuk T."/>
            <person name="Wangdi T."/>
            <person name="Weiand M."/>
            <person name="Wilkinson J."/>
            <person name="Wilson A."/>
            <person name="Yadav S."/>
            <person name="Young G."/>
            <person name="Yu Q."/>
            <person name="Zembek L."/>
            <person name="Zhong D."/>
            <person name="Zimmer A."/>
            <person name="Zwirko Z."/>
            <person name="Jaffe D.B."/>
            <person name="Alvarez P."/>
            <person name="Brockman W."/>
            <person name="Butler J."/>
            <person name="Chin C."/>
            <person name="Gnerre S."/>
            <person name="MacCallum I."/>
            <person name="Graves J.A."/>
            <person name="Ponting C.P."/>
            <person name="Breen M."/>
            <person name="Samollow P.B."/>
            <person name="Lander E.S."/>
            <person name="Lindblad-Toh K."/>
        </authorList>
    </citation>
    <scope>NUCLEOTIDE SEQUENCE [LARGE SCALE GENOMIC DNA]</scope>
</reference>
<feature type="signal peptide" evidence="13">
    <location>
        <begin position="1"/>
        <end position="29"/>
    </location>
</feature>
<dbReference type="FunFam" id="2.10.50.30:FF:000002">
    <property type="entry name" value="Vomeronasal 2 receptor, h1"/>
    <property type="match status" value="1"/>
</dbReference>
<dbReference type="InterPro" id="IPR001828">
    <property type="entry name" value="ANF_lig-bd_rcpt"/>
</dbReference>
<gene>
    <name evidence="15" type="primary">VN2R634</name>
</gene>
<dbReference type="Gene3D" id="3.40.50.2300">
    <property type="match status" value="2"/>
</dbReference>
<feature type="chain" id="PRO_5023875247" evidence="13">
    <location>
        <begin position="30"/>
        <end position="862"/>
    </location>
</feature>
<dbReference type="PRINTS" id="PR00248">
    <property type="entry name" value="GPCRMGR"/>
</dbReference>
<evidence type="ECO:0000256" key="2">
    <source>
        <dbReference type="ARBA" id="ARBA00007242"/>
    </source>
</evidence>
<dbReference type="Pfam" id="PF00003">
    <property type="entry name" value="7tm_3"/>
    <property type="match status" value="1"/>
</dbReference>
<evidence type="ECO:0000256" key="8">
    <source>
        <dbReference type="ARBA" id="ARBA00023136"/>
    </source>
</evidence>
<comment type="subcellular location">
    <subcellularLocation>
        <location evidence="1">Cell membrane</location>
        <topology evidence="1">Multi-pass membrane protein</topology>
    </subcellularLocation>
</comment>
<dbReference type="CTD" id="100028994"/>
<feature type="transmembrane region" description="Helical" evidence="12">
    <location>
        <begin position="596"/>
        <end position="620"/>
    </location>
</feature>
<keyword evidence="10" id="KW-0325">Glycoprotein</keyword>
<evidence type="ECO:0000256" key="13">
    <source>
        <dbReference type="SAM" id="SignalP"/>
    </source>
</evidence>
<comment type="similarity">
    <text evidence="2">Belongs to the G-protein coupled receptor 3 family.</text>
</comment>
<dbReference type="Pfam" id="PF01094">
    <property type="entry name" value="ANF_receptor"/>
    <property type="match status" value="1"/>
</dbReference>
<feature type="transmembrane region" description="Helical" evidence="12">
    <location>
        <begin position="822"/>
        <end position="847"/>
    </location>
</feature>
<keyword evidence="11" id="KW-0807">Transducer</keyword>
<dbReference type="InterPro" id="IPR028082">
    <property type="entry name" value="Peripla_BP_I"/>
</dbReference>
<dbReference type="OMA" id="HERCYEN"/>
<dbReference type="GeneTree" id="ENSGT00940000154249"/>
<evidence type="ECO:0000256" key="10">
    <source>
        <dbReference type="ARBA" id="ARBA00023180"/>
    </source>
</evidence>
<organism evidence="15 16">
    <name type="scientific">Monodelphis domestica</name>
    <name type="common">Gray short-tailed opossum</name>
    <dbReference type="NCBI Taxonomy" id="13616"/>
    <lineage>
        <taxon>Eukaryota</taxon>
        <taxon>Metazoa</taxon>
        <taxon>Chordata</taxon>
        <taxon>Craniata</taxon>
        <taxon>Vertebrata</taxon>
        <taxon>Euteleostomi</taxon>
        <taxon>Mammalia</taxon>
        <taxon>Metatheria</taxon>
        <taxon>Didelphimorphia</taxon>
        <taxon>Didelphidae</taxon>
        <taxon>Monodelphis</taxon>
    </lineage>
</organism>
<dbReference type="InterPro" id="IPR000337">
    <property type="entry name" value="GPCR_3"/>
</dbReference>
<dbReference type="GO" id="GO:0005886">
    <property type="term" value="C:plasma membrane"/>
    <property type="evidence" value="ECO:0000318"/>
    <property type="project" value="GO_Central"/>
</dbReference>
<dbReference type="KEGG" id="mdo:100028994"/>
<feature type="transmembrane region" description="Helical" evidence="12">
    <location>
        <begin position="666"/>
        <end position="690"/>
    </location>
</feature>
<dbReference type="FunFam" id="3.40.50.2300:FF:000024">
    <property type="entry name" value="Vomeronasal 2, receptor 73"/>
    <property type="match status" value="1"/>
</dbReference>
<evidence type="ECO:0000256" key="6">
    <source>
        <dbReference type="ARBA" id="ARBA00022989"/>
    </source>
</evidence>
<evidence type="ECO:0000256" key="11">
    <source>
        <dbReference type="ARBA" id="ARBA00023224"/>
    </source>
</evidence>
<dbReference type="Ensembl" id="ENSMODT00000083789.1">
    <property type="protein sequence ID" value="ENSMODP00000042868.1"/>
    <property type="gene ID" value="ENSMODG00000049867.1"/>
</dbReference>
<dbReference type="InParanoid" id="A0A5F8G5Y0"/>
<evidence type="ECO:0000256" key="1">
    <source>
        <dbReference type="ARBA" id="ARBA00004651"/>
    </source>
</evidence>
<keyword evidence="5 13" id="KW-0732">Signal</keyword>
<dbReference type="InterPro" id="IPR000068">
    <property type="entry name" value="GPCR_3_Ca_sens_rcpt-rel"/>
</dbReference>
<protein>
    <submittedName>
        <fullName evidence="15">Vomeronasal 2 receptor 634</fullName>
    </submittedName>
</protein>
<evidence type="ECO:0000256" key="7">
    <source>
        <dbReference type="ARBA" id="ARBA00023040"/>
    </source>
</evidence>
<name>A0A5F8G5Y0_MONDO</name>
<evidence type="ECO:0000256" key="5">
    <source>
        <dbReference type="ARBA" id="ARBA00022729"/>
    </source>
</evidence>
<keyword evidence="4 12" id="KW-0812">Transmembrane</keyword>
<reference evidence="15" key="2">
    <citation type="submission" date="2025-08" db="UniProtKB">
        <authorList>
            <consortium name="Ensembl"/>
        </authorList>
    </citation>
    <scope>IDENTIFICATION</scope>
</reference>
<dbReference type="Pfam" id="PF07562">
    <property type="entry name" value="NCD3G"/>
    <property type="match status" value="1"/>
</dbReference>
<accession>A0A5F8G5Y0</accession>
<dbReference type="GO" id="GO:0004930">
    <property type="term" value="F:G protein-coupled receptor activity"/>
    <property type="evidence" value="ECO:0000318"/>
    <property type="project" value="GO_Central"/>
</dbReference>
<dbReference type="Gene3D" id="2.10.50.30">
    <property type="entry name" value="GPCR, family 3, nine cysteines domain"/>
    <property type="match status" value="1"/>
</dbReference>
<dbReference type="CDD" id="cd06365">
    <property type="entry name" value="PBP1_pheromone_receptor"/>
    <property type="match status" value="1"/>
</dbReference>
<dbReference type="PANTHER" id="PTHR24061">
    <property type="entry name" value="CALCIUM-SENSING RECEPTOR-RELATED"/>
    <property type="match status" value="1"/>
</dbReference>
<dbReference type="InterPro" id="IPR004073">
    <property type="entry name" value="GPCR_3_vmron_rcpt_2"/>
</dbReference>
<dbReference type="InterPro" id="IPR038550">
    <property type="entry name" value="GPCR_3_9-Cys_sf"/>
</dbReference>
<dbReference type="PRINTS" id="PR01535">
    <property type="entry name" value="VOMERONASL2R"/>
</dbReference>
<dbReference type="OrthoDB" id="9447959at2759"/>
<dbReference type="Proteomes" id="UP000002280">
    <property type="component" value="Chromosome 5"/>
</dbReference>
<dbReference type="InterPro" id="IPR017978">
    <property type="entry name" value="GPCR_3_C"/>
</dbReference>
<evidence type="ECO:0000313" key="15">
    <source>
        <dbReference type="Ensembl" id="ENSMODP00000042868.1"/>
    </source>
</evidence>
<feature type="transmembrane region" description="Helical" evidence="12">
    <location>
        <begin position="632"/>
        <end position="654"/>
    </location>
</feature>
<evidence type="ECO:0000256" key="4">
    <source>
        <dbReference type="ARBA" id="ARBA00022692"/>
    </source>
</evidence>
<keyword evidence="16" id="KW-1185">Reference proteome</keyword>
<sequence length="862" mass="97680">MGFGKLQIFFSRLFVFLIFQFSFPEYKMGQHPCQLKRDYSPTYTKEGDIVIGAFLSLYVKSDYKMVKDSFKYSPAWVMVHSEVMLKHYQHFLTVQFAVDEINKDPHLLPNVTLGYQLLNNFHQSHLAVESSLIWLSRKGPTIPNYSCDRQHKSVIAIGGMSSKLSIAMATLLSVYKVPQLSYGSFDLVLSDEVLYPYVYQLGSRESTLHLAAVQLMLHFGWTWVGLVISDDLTGEQFFRTLKEEMAWNGICLAFTERAPELFQKEHDEFKLLSTILQSSSNVIFIYGNTNSLGEISELLNVYKLHGKMLITTSSWDFSAYFENMILSNFHGTLMFSHLEKEIPGFTDFLRSVHPRVNPEDIFLKSFWEIVFNCRLSEISSVDIVHERCYENKSFADVPPIYLNKIIIGKSSNIYNGVYLFARALHHMLQTEAKDVSELAANPLLSWKLHHFLKCVDPVYGFKDELCGNGTSMTTEAYNILNFKSFPGRFSVEVKVGEVIPQEKVLSINEEDIDWPEDFPQIPTSICSVACSPGYRKQSLEGQPICCFDCTLCPDGKISNKTDAIECMQCPEDQYPSKEKDRCLPKIVTYLAYEETLGMILASAALCFSILTTFVLGVFVMHRDTPIVKANNCSLSYILLISLTLCFLSSLLFIGRPTPAICILRQTTFAIVFTVAIASILAKTITVVLAFRATKPGSKLRRWLGTSVSYFLIFICTLIQMCLCGIWLGTYPPFLEMDIYSEFSSIVIQCNESSLVTFYCVLGYMGFLALVSFTLAFLARNLPDTFNEAKYLTFSMLVFCSVWISFLPAYQSTKGKTMVAMEIFSILVSSAGILTCIFAPKCYVILLCSDRNTLKITKNKADH</sequence>
<feature type="transmembrane region" description="Helical" evidence="12">
    <location>
        <begin position="755"/>
        <end position="778"/>
    </location>
</feature>
<evidence type="ECO:0000256" key="12">
    <source>
        <dbReference type="SAM" id="Phobius"/>
    </source>
</evidence>
<keyword evidence="9" id="KW-0675">Receptor</keyword>